<proteinExistence type="predicted"/>
<name>A0A6J4TFH9_9BACT</name>
<organism evidence="2">
    <name type="scientific">uncultured Thermomicrobiales bacterium</name>
    <dbReference type="NCBI Taxonomy" id="1645740"/>
    <lineage>
        <taxon>Bacteria</taxon>
        <taxon>Pseudomonadati</taxon>
        <taxon>Thermomicrobiota</taxon>
        <taxon>Thermomicrobia</taxon>
        <taxon>Thermomicrobiales</taxon>
        <taxon>environmental samples</taxon>
    </lineage>
</organism>
<sequence length="402" mass="46342">VLLRSVRIPGPGRVRSRPGGPPDPARSDDRRRQGGGCGCPRRCRPVRPRRLDREPVDPGPRGHPGRRRRHRHPERADGRGVGRLRRFRQPAAADRRPAGGTRAAELRRCLPNGALEPRRGGARRSRRHHHDPDPWSGGRPGRARLHPRRRRPVPGDCLLPRRRVRDRQHHDLRKLLPRPGQRRRRRGRLGWLPPGAGEPVPGRGRRRLRRDPVPHRQRRTRQRRSGAGRGRRRERRRQPGRRRLPARPRSGRRAAGPPVAGLPDHHLRAGRRRRRLARRWLALPQPGRASLVRRLLPAGPDQHRRVAAAGRPLRSAAGDDHPGRDRPVARPGRGLRPSPGRRGRRRHRHHLRGRHPRILRYDARGRRGGGRRRRIRRPPPGVLRRGRRRDGRRRERGDAGGV</sequence>
<feature type="compositionally biased region" description="Low complexity" evidence="1">
    <location>
        <begin position="189"/>
        <end position="202"/>
    </location>
</feature>
<protein>
    <submittedName>
        <fullName evidence="2">Esterase/lipase</fullName>
    </submittedName>
</protein>
<dbReference type="AlphaFoldDB" id="A0A6J4TFH9"/>
<feature type="region of interest" description="Disordered" evidence="1">
    <location>
        <begin position="1"/>
        <end position="270"/>
    </location>
</feature>
<evidence type="ECO:0000313" key="2">
    <source>
        <dbReference type="EMBL" id="CAA9522008.1"/>
    </source>
</evidence>
<evidence type="ECO:0000256" key="1">
    <source>
        <dbReference type="SAM" id="MobiDB-lite"/>
    </source>
</evidence>
<feature type="compositionally biased region" description="Basic residues" evidence="1">
    <location>
        <begin position="141"/>
        <end position="152"/>
    </location>
</feature>
<feature type="compositionally biased region" description="Basic residues" evidence="1">
    <location>
        <begin position="160"/>
        <end position="188"/>
    </location>
</feature>
<feature type="compositionally biased region" description="Basic residues" evidence="1">
    <location>
        <begin position="366"/>
        <end position="377"/>
    </location>
</feature>
<feature type="compositionally biased region" description="Basic residues" evidence="1">
    <location>
        <begin position="339"/>
        <end position="358"/>
    </location>
</feature>
<feature type="compositionally biased region" description="Basic residues" evidence="1">
    <location>
        <begin position="120"/>
        <end position="129"/>
    </location>
</feature>
<reference evidence="2" key="1">
    <citation type="submission" date="2020-02" db="EMBL/GenBank/DDBJ databases">
        <authorList>
            <person name="Meier V. D."/>
        </authorList>
    </citation>
    <scope>NUCLEOTIDE SEQUENCE</scope>
    <source>
        <strain evidence="2">AVDCRST_MAG73</strain>
    </source>
</reference>
<feature type="region of interest" description="Disordered" evidence="1">
    <location>
        <begin position="309"/>
        <end position="402"/>
    </location>
</feature>
<feature type="non-terminal residue" evidence="2">
    <location>
        <position position="1"/>
    </location>
</feature>
<gene>
    <name evidence="2" type="ORF">AVDCRST_MAG73-239</name>
</gene>
<feature type="compositionally biased region" description="Basic residues" evidence="1">
    <location>
        <begin position="63"/>
        <end position="73"/>
    </location>
</feature>
<feature type="compositionally biased region" description="Basic and acidic residues" evidence="1">
    <location>
        <begin position="317"/>
        <end position="328"/>
    </location>
</feature>
<dbReference type="EMBL" id="CADCWE010000014">
    <property type="protein sequence ID" value="CAA9522008.1"/>
    <property type="molecule type" value="Genomic_DNA"/>
</dbReference>
<feature type="non-terminal residue" evidence="2">
    <location>
        <position position="402"/>
    </location>
</feature>
<accession>A0A6J4TFH9</accession>
<feature type="compositionally biased region" description="Basic residues" evidence="1">
    <location>
        <begin position="203"/>
        <end position="252"/>
    </location>
</feature>
<feature type="compositionally biased region" description="Basic and acidic residues" evidence="1">
    <location>
        <begin position="392"/>
        <end position="402"/>
    </location>
</feature>